<feature type="domain" description="Large ribosomal subunit protein bL12 oligomerization" evidence="5">
    <location>
        <begin position="81"/>
        <end position="127"/>
    </location>
</feature>
<dbReference type="EMBL" id="PUHR01000023">
    <property type="protein sequence ID" value="KAG0670451.1"/>
    <property type="molecule type" value="Genomic_DNA"/>
</dbReference>
<dbReference type="Gene3D" id="1.20.5.710">
    <property type="entry name" value="Single helix bin"/>
    <property type="match status" value="1"/>
</dbReference>
<dbReference type="Pfam" id="PF16320">
    <property type="entry name" value="Ribosomal_L12_N"/>
    <property type="match status" value="1"/>
</dbReference>
<protein>
    <recommendedName>
        <fullName evidence="8">Ribosomal protein L7/L12 C-terminal domain-containing protein</fullName>
    </recommendedName>
</protein>
<proteinExistence type="inferred from homology"/>
<dbReference type="Gene3D" id="3.30.1390.10">
    <property type="match status" value="1"/>
</dbReference>
<accession>A0A9P7BCQ8</accession>
<dbReference type="InterPro" id="IPR000206">
    <property type="entry name" value="Ribosomal_bL12"/>
</dbReference>
<evidence type="ECO:0000256" key="1">
    <source>
        <dbReference type="ARBA" id="ARBA00007197"/>
    </source>
</evidence>
<evidence type="ECO:0008006" key="8">
    <source>
        <dbReference type="Google" id="ProtNLM"/>
    </source>
</evidence>
<evidence type="ECO:0000256" key="3">
    <source>
        <dbReference type="ARBA" id="ARBA00023274"/>
    </source>
</evidence>
<keyword evidence="2" id="KW-0689">Ribosomal protein</keyword>
<dbReference type="InterPro" id="IPR014719">
    <property type="entry name" value="Ribosomal_bL12_C/ClpS-like"/>
</dbReference>
<keyword evidence="7" id="KW-1185">Reference proteome</keyword>
<dbReference type="Proteomes" id="UP000750334">
    <property type="component" value="Unassembled WGS sequence"/>
</dbReference>
<dbReference type="FunFam" id="3.30.1390.10:FF:000001">
    <property type="entry name" value="50S ribosomal protein L7/L12"/>
    <property type="match status" value="1"/>
</dbReference>
<dbReference type="SUPFAM" id="SSF48300">
    <property type="entry name" value="Ribosomal protein L7/12, oligomerisation (N-terminal) domain"/>
    <property type="match status" value="1"/>
</dbReference>
<evidence type="ECO:0000256" key="2">
    <source>
        <dbReference type="ARBA" id="ARBA00022980"/>
    </source>
</evidence>
<reference evidence="6 7" key="1">
    <citation type="submission" date="2020-11" db="EMBL/GenBank/DDBJ databases">
        <title>Kefir isolates.</title>
        <authorList>
            <person name="Marcisauskas S."/>
            <person name="Kim Y."/>
            <person name="Blasche S."/>
        </authorList>
    </citation>
    <scope>NUCLEOTIDE SEQUENCE [LARGE SCALE GENOMIC DNA]</scope>
    <source>
        <strain evidence="6 7">OG2</strain>
    </source>
</reference>
<dbReference type="GO" id="GO:0005762">
    <property type="term" value="C:mitochondrial large ribosomal subunit"/>
    <property type="evidence" value="ECO:0007669"/>
    <property type="project" value="TreeGrafter"/>
</dbReference>
<name>A0A9P7BCQ8_MAUEX</name>
<comment type="similarity">
    <text evidence="1">Belongs to the bacterial ribosomal protein bL12 family.</text>
</comment>
<organism evidence="6 7">
    <name type="scientific">Maudiozyma exigua</name>
    <name type="common">Yeast</name>
    <name type="synonym">Kazachstania exigua</name>
    <dbReference type="NCBI Taxonomy" id="34358"/>
    <lineage>
        <taxon>Eukaryota</taxon>
        <taxon>Fungi</taxon>
        <taxon>Dikarya</taxon>
        <taxon>Ascomycota</taxon>
        <taxon>Saccharomycotina</taxon>
        <taxon>Saccharomycetes</taxon>
        <taxon>Saccharomycetales</taxon>
        <taxon>Saccharomycetaceae</taxon>
        <taxon>Maudiozyma</taxon>
    </lineage>
</organism>
<dbReference type="GO" id="GO:0006412">
    <property type="term" value="P:translation"/>
    <property type="evidence" value="ECO:0007669"/>
    <property type="project" value="InterPro"/>
</dbReference>
<comment type="caution">
    <text evidence="6">The sequence shown here is derived from an EMBL/GenBank/DDBJ whole genome shotgun (WGS) entry which is preliminary data.</text>
</comment>
<dbReference type="GO" id="GO:0003735">
    <property type="term" value="F:structural constituent of ribosome"/>
    <property type="evidence" value="ECO:0007669"/>
    <property type="project" value="InterPro"/>
</dbReference>
<dbReference type="InterPro" id="IPR036235">
    <property type="entry name" value="Ribosomal_bL12_oligo_N_sf"/>
</dbReference>
<dbReference type="SUPFAM" id="SSF54736">
    <property type="entry name" value="ClpS-like"/>
    <property type="match status" value="1"/>
</dbReference>
<evidence type="ECO:0000313" key="6">
    <source>
        <dbReference type="EMBL" id="KAG0670451.1"/>
    </source>
</evidence>
<dbReference type="PANTHER" id="PTHR45987:SF4">
    <property type="entry name" value="LARGE RIBOSOMAL SUBUNIT PROTEIN BL12M"/>
    <property type="match status" value="1"/>
</dbReference>
<dbReference type="CDD" id="cd00387">
    <property type="entry name" value="Ribosomal_L7_L12"/>
    <property type="match status" value="1"/>
</dbReference>
<sequence length="218" mass="23343">MLDQEQLLEVVYLDISQLYRSPRQHIQHSHIYTAKMLSVARRSTPRIARPLMQFCRYNSAVAADATATAATPTPAAPVDPKISTIVDSISKLTILETSQLITELKTKLNIPDIAPMAPMGAFGGAGAVGSAGDASGAAAEEAPKEEEKSTFSIKLESFDAKSKAKIIKEIKSSLGLSLVEAKKFVEAAPKVIKDNVSKADAEAMKDTLEKLGAKISME</sequence>
<dbReference type="PANTHER" id="PTHR45987">
    <property type="entry name" value="39S RIBOSOMAL PROTEIN L12"/>
    <property type="match status" value="1"/>
</dbReference>
<dbReference type="InterPro" id="IPR013823">
    <property type="entry name" value="Ribosomal_bL12_C"/>
</dbReference>
<evidence type="ECO:0000259" key="5">
    <source>
        <dbReference type="Pfam" id="PF16320"/>
    </source>
</evidence>
<dbReference type="GO" id="GO:0003729">
    <property type="term" value="F:mRNA binding"/>
    <property type="evidence" value="ECO:0007669"/>
    <property type="project" value="TreeGrafter"/>
</dbReference>
<dbReference type="OrthoDB" id="250175at2759"/>
<keyword evidence="3" id="KW-0687">Ribonucleoprotein</keyword>
<dbReference type="InterPro" id="IPR008932">
    <property type="entry name" value="Ribosomal_bL12_oligo"/>
</dbReference>
<dbReference type="AlphaFoldDB" id="A0A9P7BCQ8"/>
<gene>
    <name evidence="6" type="ORF">C6P45_002355</name>
</gene>
<evidence type="ECO:0000313" key="7">
    <source>
        <dbReference type="Proteomes" id="UP000750334"/>
    </source>
</evidence>
<dbReference type="Pfam" id="PF00542">
    <property type="entry name" value="Ribosomal_L12"/>
    <property type="match status" value="1"/>
</dbReference>
<feature type="domain" description="Large ribosomal subunit protein bL12 C-terminal" evidence="4">
    <location>
        <begin position="151"/>
        <end position="217"/>
    </location>
</feature>
<dbReference type="HAMAP" id="MF_00368">
    <property type="entry name" value="Ribosomal_bL12"/>
    <property type="match status" value="1"/>
</dbReference>
<evidence type="ECO:0000259" key="4">
    <source>
        <dbReference type="Pfam" id="PF00542"/>
    </source>
</evidence>